<evidence type="ECO:0000259" key="1">
    <source>
        <dbReference type="Pfam" id="PF09830"/>
    </source>
</evidence>
<dbReference type="InterPro" id="IPR019200">
    <property type="entry name" value="ATP_adenylylTrfase_C"/>
</dbReference>
<dbReference type="Pfam" id="PF19327">
    <property type="entry name" value="Ap4A_phos_N"/>
    <property type="match status" value="1"/>
</dbReference>
<dbReference type="AlphaFoldDB" id="A0A6A6U3Z9"/>
<dbReference type="PANTHER" id="PTHR38420">
    <property type="entry name" value="AP-4-A PHOSPHORYLASE II"/>
    <property type="match status" value="1"/>
</dbReference>
<dbReference type="EMBL" id="MU004239">
    <property type="protein sequence ID" value="KAF2666003.1"/>
    <property type="molecule type" value="Genomic_DNA"/>
</dbReference>
<dbReference type="GO" id="GO:0005524">
    <property type="term" value="F:ATP binding"/>
    <property type="evidence" value="ECO:0007669"/>
    <property type="project" value="InterPro"/>
</dbReference>
<accession>A0A6A6U3Z9</accession>
<dbReference type="InterPro" id="IPR009163">
    <property type="entry name" value="Ap4A_phos1/2"/>
</dbReference>
<reference evidence="3" key="1">
    <citation type="journal article" date="2020" name="Stud. Mycol.">
        <title>101 Dothideomycetes genomes: a test case for predicting lifestyles and emergence of pathogens.</title>
        <authorList>
            <person name="Haridas S."/>
            <person name="Albert R."/>
            <person name="Binder M."/>
            <person name="Bloem J."/>
            <person name="Labutti K."/>
            <person name="Salamov A."/>
            <person name="Andreopoulos B."/>
            <person name="Baker S."/>
            <person name="Barry K."/>
            <person name="Bills G."/>
            <person name="Bluhm B."/>
            <person name="Cannon C."/>
            <person name="Castanera R."/>
            <person name="Culley D."/>
            <person name="Daum C."/>
            <person name="Ezra D."/>
            <person name="Gonzalez J."/>
            <person name="Henrissat B."/>
            <person name="Kuo A."/>
            <person name="Liang C."/>
            <person name="Lipzen A."/>
            <person name="Lutzoni F."/>
            <person name="Magnuson J."/>
            <person name="Mondo S."/>
            <person name="Nolan M."/>
            <person name="Ohm R."/>
            <person name="Pangilinan J."/>
            <person name="Park H.-J."/>
            <person name="Ramirez L."/>
            <person name="Alfaro M."/>
            <person name="Sun H."/>
            <person name="Tritt A."/>
            <person name="Yoshinaga Y."/>
            <person name="Zwiers L.-H."/>
            <person name="Turgeon B."/>
            <person name="Goodwin S."/>
            <person name="Spatafora J."/>
            <person name="Crous P."/>
            <person name="Grigoriev I."/>
        </authorList>
    </citation>
    <scope>NUCLEOTIDE SEQUENCE</scope>
    <source>
        <strain evidence="3">CBS 115976</strain>
    </source>
</reference>
<keyword evidence="4" id="KW-1185">Reference proteome</keyword>
<dbReference type="GO" id="GO:0009117">
    <property type="term" value="P:nucleotide metabolic process"/>
    <property type="evidence" value="ECO:0007669"/>
    <property type="project" value="InterPro"/>
</dbReference>
<organism evidence="3 4">
    <name type="scientific">Microthyrium microscopicum</name>
    <dbReference type="NCBI Taxonomy" id="703497"/>
    <lineage>
        <taxon>Eukaryota</taxon>
        <taxon>Fungi</taxon>
        <taxon>Dikarya</taxon>
        <taxon>Ascomycota</taxon>
        <taxon>Pezizomycotina</taxon>
        <taxon>Dothideomycetes</taxon>
        <taxon>Dothideomycetes incertae sedis</taxon>
        <taxon>Microthyriales</taxon>
        <taxon>Microthyriaceae</taxon>
        <taxon>Microthyrium</taxon>
    </lineage>
</organism>
<dbReference type="SUPFAM" id="SSF54197">
    <property type="entry name" value="HIT-like"/>
    <property type="match status" value="1"/>
</dbReference>
<name>A0A6A6U3Z9_9PEZI</name>
<dbReference type="Pfam" id="PF09830">
    <property type="entry name" value="ATP_transf"/>
    <property type="match status" value="1"/>
</dbReference>
<evidence type="ECO:0000313" key="3">
    <source>
        <dbReference type="EMBL" id="KAF2666003.1"/>
    </source>
</evidence>
<gene>
    <name evidence="3" type="ORF">BT63DRAFT_458366</name>
</gene>
<dbReference type="OrthoDB" id="10267950at2759"/>
<dbReference type="InterPro" id="IPR043171">
    <property type="entry name" value="Ap4A_phos1/2-like"/>
</dbReference>
<proteinExistence type="predicted"/>
<evidence type="ECO:0000313" key="4">
    <source>
        <dbReference type="Proteomes" id="UP000799302"/>
    </source>
</evidence>
<dbReference type="Proteomes" id="UP000799302">
    <property type="component" value="Unassembled WGS sequence"/>
</dbReference>
<dbReference type="InterPro" id="IPR045759">
    <property type="entry name" value="Ap4A_phos1/2_N"/>
</dbReference>
<dbReference type="Gene3D" id="3.30.428.70">
    <property type="match status" value="1"/>
</dbReference>
<dbReference type="InterPro" id="IPR036265">
    <property type="entry name" value="HIT-like_sf"/>
</dbReference>
<dbReference type="PANTHER" id="PTHR38420:SF3">
    <property type="entry name" value="5',5'''-P-1,P-4-TETRAPHOSPHATE PHOSPHORYLASE 2"/>
    <property type="match status" value="1"/>
</dbReference>
<dbReference type="GO" id="GO:0003877">
    <property type="term" value="F:ATP:ADP adenylyltransferase activity"/>
    <property type="evidence" value="ECO:0007669"/>
    <property type="project" value="InterPro"/>
</dbReference>
<evidence type="ECO:0000259" key="2">
    <source>
        <dbReference type="Pfam" id="PF19327"/>
    </source>
</evidence>
<feature type="domain" description="Ap4A phosphorylase 1/2 N-terminal" evidence="2">
    <location>
        <begin position="8"/>
        <end position="164"/>
    </location>
</feature>
<sequence>MVLGLQTTLPALVDAQYSLAKSSKSLIYTSSELTTIKSSSNAPFQLRFCPSLAKKPTAQDKPKGPKPDPFEKPTGDLFIANIPPAHLLVLNKFPIIDRHFILATRAFKAQTDPLEADDLTATYACLQEWEAQNSSNGRLFAFFNSGPHSGASQPHRHVQFLPVEDIADDDANFQLLIDSESNLAVLPFKSIRADIPPESAENGLHPLYLRLLAQCRDSWTGETEAFSYNMGLTLHHIVLVPRTAEGMTVRKEDGSEVCFVGFNGTLLAGSLMVKRQEEWDYLRQRPEALDEVLNSIGIPNNK</sequence>
<feature type="domain" description="ATP adenylyltransferase C-terminal" evidence="1">
    <location>
        <begin position="186"/>
        <end position="299"/>
    </location>
</feature>
<protein>
    <submittedName>
        <fullName evidence="3">HIT-like protein</fullName>
    </submittedName>
</protein>